<dbReference type="InterPro" id="IPR002919">
    <property type="entry name" value="TIL_dom"/>
</dbReference>
<dbReference type="GeneID" id="108083016"/>
<evidence type="ECO:0000313" key="4">
    <source>
        <dbReference type="RefSeq" id="XP_017034133.1"/>
    </source>
</evidence>
<dbReference type="OrthoDB" id="5945029at2759"/>
<evidence type="ECO:0000259" key="2">
    <source>
        <dbReference type="Pfam" id="PF01826"/>
    </source>
</evidence>
<organism evidence="3 4">
    <name type="scientific">Drosophila kikkawai</name>
    <name type="common">Fruit fly</name>
    <dbReference type="NCBI Taxonomy" id="30033"/>
    <lineage>
        <taxon>Eukaryota</taxon>
        <taxon>Metazoa</taxon>
        <taxon>Ecdysozoa</taxon>
        <taxon>Arthropoda</taxon>
        <taxon>Hexapoda</taxon>
        <taxon>Insecta</taxon>
        <taxon>Pterygota</taxon>
        <taxon>Neoptera</taxon>
        <taxon>Endopterygota</taxon>
        <taxon>Diptera</taxon>
        <taxon>Brachycera</taxon>
        <taxon>Muscomorpha</taxon>
        <taxon>Ephydroidea</taxon>
        <taxon>Drosophilidae</taxon>
        <taxon>Drosophila</taxon>
        <taxon>Sophophora</taxon>
    </lineage>
</organism>
<dbReference type="RefSeq" id="XP_017034133.1">
    <property type="nucleotide sequence ID" value="XM_017178644.3"/>
</dbReference>
<proteinExistence type="predicted"/>
<keyword evidence="3" id="KW-1185">Reference proteome</keyword>
<dbReference type="FunFam" id="2.10.25.10:FF:001007">
    <property type="entry name" value="GD14540"/>
    <property type="match status" value="1"/>
</dbReference>
<gene>
    <name evidence="4" type="primary">LOC108083016</name>
</gene>
<protein>
    <submittedName>
        <fullName evidence="4">Accessory gland protein Acp62F-like</fullName>
    </submittedName>
</protein>
<feature type="domain" description="TIL" evidence="2">
    <location>
        <begin position="28"/>
        <end position="82"/>
    </location>
</feature>
<feature type="chain" id="PRO_5028279263" evidence="1">
    <location>
        <begin position="22"/>
        <end position="107"/>
    </location>
</feature>
<reference evidence="4" key="1">
    <citation type="submission" date="2025-08" db="UniProtKB">
        <authorList>
            <consortium name="RefSeq"/>
        </authorList>
    </citation>
    <scope>IDENTIFICATION</scope>
    <source>
        <strain evidence="4">14028-0561.14</strain>
        <tissue evidence="4">Whole fly</tissue>
    </source>
</reference>
<dbReference type="AlphaFoldDB" id="A0A6P4JHU2"/>
<keyword evidence="1" id="KW-0732">Signal</keyword>
<dbReference type="Gene3D" id="2.10.25.10">
    <property type="entry name" value="Laminin"/>
    <property type="match status" value="1"/>
</dbReference>
<dbReference type="SUPFAM" id="SSF57567">
    <property type="entry name" value="Serine protease inhibitors"/>
    <property type="match status" value="1"/>
</dbReference>
<dbReference type="Pfam" id="PF01826">
    <property type="entry name" value="TIL"/>
    <property type="match status" value="1"/>
</dbReference>
<dbReference type="CDD" id="cd19941">
    <property type="entry name" value="TIL"/>
    <property type="match status" value="1"/>
</dbReference>
<dbReference type="Proteomes" id="UP001652661">
    <property type="component" value="Chromosome 3L"/>
</dbReference>
<dbReference type="InterPro" id="IPR036084">
    <property type="entry name" value="Ser_inhib-like_sf"/>
</dbReference>
<evidence type="ECO:0000313" key="3">
    <source>
        <dbReference type="Proteomes" id="UP001652661"/>
    </source>
</evidence>
<sequence>MWKSEIFALLGLLIFISPCWMSPPIRDCTANGTQTSCPPNCPETCESNGVGLCDRSCGGPCVCKPGYVIDQRIPACVLRSDCPKDVVQADGATVVRNFNCFSKSPCN</sequence>
<name>A0A6P4JHU2_DROKI</name>
<evidence type="ECO:0000256" key="1">
    <source>
        <dbReference type="SAM" id="SignalP"/>
    </source>
</evidence>
<accession>A0A6P4JHU2</accession>
<feature type="signal peptide" evidence="1">
    <location>
        <begin position="1"/>
        <end position="21"/>
    </location>
</feature>